<dbReference type="Proteomes" id="UP001632038">
    <property type="component" value="Unassembled WGS sequence"/>
</dbReference>
<sequence length="263" mass="29096">MATKIVEQFEVAPPSGVPTEQLLKLLHMDMPCSYVCRNSLLLQTPLFRITFHGHHCKIFIDNNSGMPVSQYIDGQDSLSLTIAVSYADFLDLTGFHPGDAAQLHGLAPELSDTFTLTSKLSVITIQLTLFPNQGICIGITGNHAIGDATAFVLIMKKWASINRDDSKSGNEFLPSYNRDLVRDGYQRAMECWSDISTCLSLDDSSFSKVSLNNMVEATLGEEADHDKPDYFMFSVNCRGRLNPPLPDNYFGNCSAMVTTESTY</sequence>
<evidence type="ECO:0000256" key="1">
    <source>
        <dbReference type="ARBA" id="ARBA00022679"/>
    </source>
</evidence>
<gene>
    <name evidence="3" type="ORF">CASFOL_036820</name>
</gene>
<dbReference type="Gene3D" id="3.30.559.10">
    <property type="entry name" value="Chloramphenicol acetyltransferase-like domain"/>
    <property type="match status" value="2"/>
</dbReference>
<evidence type="ECO:0000256" key="2">
    <source>
        <dbReference type="ARBA" id="ARBA00023315"/>
    </source>
</evidence>
<comment type="caution">
    <text evidence="3">The sequence shown here is derived from an EMBL/GenBank/DDBJ whole genome shotgun (WGS) entry which is preliminary data.</text>
</comment>
<dbReference type="Pfam" id="PF02458">
    <property type="entry name" value="Transferase"/>
    <property type="match status" value="2"/>
</dbReference>
<organism evidence="3 4">
    <name type="scientific">Castilleja foliolosa</name>
    <dbReference type="NCBI Taxonomy" id="1961234"/>
    <lineage>
        <taxon>Eukaryota</taxon>
        <taxon>Viridiplantae</taxon>
        <taxon>Streptophyta</taxon>
        <taxon>Embryophyta</taxon>
        <taxon>Tracheophyta</taxon>
        <taxon>Spermatophyta</taxon>
        <taxon>Magnoliopsida</taxon>
        <taxon>eudicotyledons</taxon>
        <taxon>Gunneridae</taxon>
        <taxon>Pentapetalae</taxon>
        <taxon>asterids</taxon>
        <taxon>lamiids</taxon>
        <taxon>Lamiales</taxon>
        <taxon>Orobanchaceae</taxon>
        <taxon>Pedicularideae</taxon>
        <taxon>Castillejinae</taxon>
        <taxon>Castilleja</taxon>
    </lineage>
</organism>
<dbReference type="InterPro" id="IPR023213">
    <property type="entry name" value="CAT-like_dom_sf"/>
</dbReference>
<dbReference type="GO" id="GO:0016747">
    <property type="term" value="F:acyltransferase activity, transferring groups other than amino-acyl groups"/>
    <property type="evidence" value="ECO:0007669"/>
    <property type="project" value="UniProtKB-ARBA"/>
</dbReference>
<keyword evidence="4" id="KW-1185">Reference proteome</keyword>
<dbReference type="AlphaFoldDB" id="A0ABD3BP88"/>
<protein>
    <submittedName>
        <fullName evidence="3">Uncharacterized protein</fullName>
    </submittedName>
</protein>
<keyword evidence="2" id="KW-0012">Acyltransferase</keyword>
<evidence type="ECO:0000313" key="3">
    <source>
        <dbReference type="EMBL" id="KAL3619250.1"/>
    </source>
</evidence>
<name>A0ABD3BP88_9LAMI</name>
<dbReference type="EMBL" id="JAVIJP010000069">
    <property type="protein sequence ID" value="KAL3619250.1"/>
    <property type="molecule type" value="Genomic_DNA"/>
</dbReference>
<keyword evidence="1" id="KW-0808">Transferase</keyword>
<accession>A0ABD3BP88</accession>
<dbReference type="PANTHER" id="PTHR31625">
    <property type="match status" value="1"/>
</dbReference>
<dbReference type="InterPro" id="IPR051504">
    <property type="entry name" value="Plant_metabolite_acyltrans"/>
</dbReference>
<proteinExistence type="predicted"/>
<reference evidence="4" key="1">
    <citation type="journal article" date="2024" name="IScience">
        <title>Strigolactones Initiate the Formation of Haustorium-like Structures in Castilleja.</title>
        <authorList>
            <person name="Buerger M."/>
            <person name="Peterson D."/>
            <person name="Chory J."/>
        </authorList>
    </citation>
    <scope>NUCLEOTIDE SEQUENCE [LARGE SCALE GENOMIC DNA]</scope>
</reference>
<evidence type="ECO:0000313" key="4">
    <source>
        <dbReference type="Proteomes" id="UP001632038"/>
    </source>
</evidence>